<comment type="caution">
    <text evidence="1">The sequence shown here is derived from an EMBL/GenBank/DDBJ whole genome shotgun (WGS) entry which is preliminary data.</text>
</comment>
<sequence>MGQKSSTVSSSKDLRLFDNRGGDWALAIPTSAPALVAALRDLVGIYTDFQNGRFERREMTLSGEACRREMTLSGEARRLEMTLSGEARRIEMALSGEALRREMVLTGEAFRDGIPTVKCFVSVLATYFQRRNYLELFYAFIAGSNAAVYWLDVLQGSSALEEIGRKIHRELQAQTGLSAPTAFARQVDKSIRHEIHNTPPGGKHIYFLYHPDTDWHAEFFDHAKHDPLPQNFLGLSDNLDSLCAWMLFLRQQLDEDGTQARFYILIPAYRPMVVKEPLDFPKQLFPLTVRGDIHDSKPYVWFNLPAIGNVSSDLLSLERIGNLSSPNEWESLASVAAGVGTTWCGVLASYAVVAASGPLAPLAAVGCFAGAIAAGRCAQEGVESMFASDGPRILGQFDDPVSSRQ</sequence>
<organism evidence="1 2">
    <name type="scientific">Aspergillus udagawae</name>
    <dbReference type="NCBI Taxonomy" id="91492"/>
    <lineage>
        <taxon>Eukaryota</taxon>
        <taxon>Fungi</taxon>
        <taxon>Dikarya</taxon>
        <taxon>Ascomycota</taxon>
        <taxon>Pezizomycotina</taxon>
        <taxon>Eurotiomycetes</taxon>
        <taxon>Eurotiomycetidae</taxon>
        <taxon>Eurotiales</taxon>
        <taxon>Aspergillaceae</taxon>
        <taxon>Aspergillus</taxon>
        <taxon>Aspergillus subgen. Fumigati</taxon>
    </lineage>
</organism>
<dbReference type="Pfam" id="PF20219">
    <property type="entry name" value="DUF6579"/>
    <property type="match status" value="1"/>
</dbReference>
<dbReference type="AlphaFoldDB" id="A0A8E0V414"/>
<evidence type="ECO:0000313" key="1">
    <source>
        <dbReference type="EMBL" id="GIC92980.1"/>
    </source>
</evidence>
<dbReference type="GeneID" id="66996936"/>
<protein>
    <submittedName>
        <fullName evidence="1">Uncharacterized protein</fullName>
    </submittedName>
</protein>
<dbReference type="Proteomes" id="UP000036893">
    <property type="component" value="Unassembled WGS sequence"/>
</dbReference>
<dbReference type="EMBL" id="BBXM02000007">
    <property type="protein sequence ID" value="GIC92980.1"/>
    <property type="molecule type" value="Genomic_DNA"/>
</dbReference>
<name>A0A8E0V414_9EURO</name>
<proteinExistence type="predicted"/>
<accession>A0A8E0V414</accession>
<dbReference type="InterPro" id="IPR046486">
    <property type="entry name" value="DUF6579"/>
</dbReference>
<evidence type="ECO:0000313" key="2">
    <source>
        <dbReference type="Proteomes" id="UP000036893"/>
    </source>
</evidence>
<dbReference type="RefSeq" id="XP_043150246.1">
    <property type="nucleotide sequence ID" value="XM_043294311.1"/>
</dbReference>
<reference evidence="1" key="2">
    <citation type="submission" date="2021-01" db="EMBL/GenBank/DDBJ databases">
        <title>Pan-genome distribution and transcriptional activeness of fungal secondary metabolism genes in Aspergillus section Fumigati.</title>
        <authorList>
            <person name="Takahashi H."/>
            <person name="Umemura M."/>
            <person name="Ninomiya A."/>
            <person name="Kusuya Y."/>
            <person name="Urayama S."/>
            <person name="Shimizu M."/>
            <person name="Watanabe A."/>
            <person name="Kamei K."/>
            <person name="Yaguchi T."/>
            <person name="Hagiwara D."/>
        </authorList>
    </citation>
    <scope>NUCLEOTIDE SEQUENCE</scope>
    <source>
        <strain evidence="1">IFM 46973</strain>
    </source>
</reference>
<reference evidence="1" key="1">
    <citation type="journal article" date="2015" name="Genome Announc.">
        <title>Draft Genome Sequence of the Pathogenic Filamentous Fungus Aspergillus udagawae Strain IFM 46973T.</title>
        <authorList>
            <person name="Kusuya Y."/>
            <person name="Takahashi-Nakaguchi A."/>
            <person name="Takahashi H."/>
            <person name="Yaguchi T."/>
        </authorList>
    </citation>
    <scope>NUCLEOTIDE SEQUENCE</scope>
    <source>
        <strain evidence="1">IFM 46973</strain>
    </source>
</reference>
<gene>
    <name evidence="1" type="ORF">Aud_009459</name>
</gene>